<organism evidence="1 2">
    <name type="scientific">Sphaerodactylus townsendi</name>
    <dbReference type="NCBI Taxonomy" id="933632"/>
    <lineage>
        <taxon>Eukaryota</taxon>
        <taxon>Metazoa</taxon>
        <taxon>Chordata</taxon>
        <taxon>Craniata</taxon>
        <taxon>Vertebrata</taxon>
        <taxon>Euteleostomi</taxon>
        <taxon>Lepidosauria</taxon>
        <taxon>Squamata</taxon>
        <taxon>Bifurcata</taxon>
        <taxon>Gekkota</taxon>
        <taxon>Sphaerodactylidae</taxon>
        <taxon>Sphaerodactylus</taxon>
    </lineage>
</organism>
<dbReference type="EMBL" id="CM037630">
    <property type="protein sequence ID" value="KAH7987712.1"/>
    <property type="molecule type" value="Genomic_DNA"/>
</dbReference>
<evidence type="ECO:0000313" key="1">
    <source>
        <dbReference type="EMBL" id="KAH7987712.1"/>
    </source>
</evidence>
<reference evidence="1" key="1">
    <citation type="submission" date="2021-08" db="EMBL/GenBank/DDBJ databases">
        <title>The first chromosome-level gecko genome reveals the dynamic sex chromosomes of Neotropical dwarf geckos (Sphaerodactylidae: Sphaerodactylus).</title>
        <authorList>
            <person name="Pinto B.J."/>
            <person name="Keating S.E."/>
            <person name="Gamble T."/>
        </authorList>
    </citation>
    <scope>NUCLEOTIDE SEQUENCE</scope>
    <source>
        <strain evidence="1">TG3544</strain>
    </source>
</reference>
<sequence>MRLNERLTRPFQAPATIRRFPSSQVALFRNGPADSESSSEEELDIMELRARGREQRRSDASRQKVGDVMLLEKEVTEEDSLNKLALQYGCQVADIKRINNFIREQDLYALKSIKIPVKVNGILTETSKTCLASQSSGLLSVEVTELPSAGNSSADQHIDQYFRGIDHNIEQAAQAKTCFSSDYCIETPNWSPPGPKTPTSGADCGIQWWNAVVVMLLVGIVLPVFYIVYFKTQALGVAADTSNTTVPINSSLRGSGTEMPLPVLAADPPPTSQAPKTKAVVLSGE</sequence>
<dbReference type="Proteomes" id="UP000827872">
    <property type="component" value="Linkage Group LG17"/>
</dbReference>
<evidence type="ECO:0000313" key="2">
    <source>
        <dbReference type="Proteomes" id="UP000827872"/>
    </source>
</evidence>
<protein>
    <submittedName>
        <fullName evidence="1">Uncharacterized protein</fullName>
    </submittedName>
</protein>
<keyword evidence="2" id="KW-1185">Reference proteome</keyword>
<name>A0ACB8E6G2_9SAUR</name>
<accession>A0ACB8E6G2</accession>
<comment type="caution">
    <text evidence="1">The sequence shown here is derived from an EMBL/GenBank/DDBJ whole genome shotgun (WGS) entry which is preliminary data.</text>
</comment>
<proteinExistence type="predicted"/>
<gene>
    <name evidence="1" type="ORF">K3G42_009921</name>
</gene>